<feature type="domain" description="FAD-binding" evidence="5">
    <location>
        <begin position="9"/>
        <end position="363"/>
    </location>
</feature>
<keyword evidence="2" id="KW-0285">Flavoprotein</keyword>
<dbReference type="PANTHER" id="PTHR43004">
    <property type="entry name" value="TRK SYSTEM POTASSIUM UPTAKE PROTEIN"/>
    <property type="match status" value="1"/>
</dbReference>
<dbReference type="GO" id="GO:0016709">
    <property type="term" value="F:oxidoreductase activity, acting on paired donors, with incorporation or reduction of molecular oxygen, NAD(P)H as one donor, and incorporation of one atom of oxygen"/>
    <property type="evidence" value="ECO:0007669"/>
    <property type="project" value="UniProtKB-ARBA"/>
</dbReference>
<dbReference type="InterPro" id="IPR050641">
    <property type="entry name" value="RIFMO-like"/>
</dbReference>
<dbReference type="Pfam" id="PF01494">
    <property type="entry name" value="FAD_binding_3"/>
    <property type="match status" value="1"/>
</dbReference>
<keyword evidence="3" id="KW-0274">FAD</keyword>
<evidence type="ECO:0000259" key="5">
    <source>
        <dbReference type="Pfam" id="PF01494"/>
    </source>
</evidence>
<evidence type="ECO:0000256" key="1">
    <source>
        <dbReference type="ARBA" id="ARBA00001974"/>
    </source>
</evidence>
<evidence type="ECO:0000313" key="7">
    <source>
        <dbReference type="Proteomes" id="UP000620124"/>
    </source>
</evidence>
<dbReference type="GO" id="GO:0071949">
    <property type="term" value="F:FAD binding"/>
    <property type="evidence" value="ECO:0007669"/>
    <property type="project" value="InterPro"/>
</dbReference>
<keyword evidence="4" id="KW-0560">Oxidoreductase</keyword>
<reference evidence="6" key="1">
    <citation type="submission" date="2020-05" db="EMBL/GenBank/DDBJ databases">
        <title>Mycena genomes resolve the evolution of fungal bioluminescence.</title>
        <authorList>
            <person name="Tsai I.J."/>
        </authorList>
    </citation>
    <scope>NUCLEOTIDE SEQUENCE</scope>
    <source>
        <strain evidence="6">CCC161011</strain>
    </source>
</reference>
<dbReference type="EMBL" id="JACAZI010000024">
    <property type="protein sequence ID" value="KAF7335777.1"/>
    <property type="molecule type" value="Genomic_DNA"/>
</dbReference>
<dbReference type="PRINTS" id="PR00420">
    <property type="entry name" value="RNGMNOXGNASE"/>
</dbReference>
<proteinExistence type="predicted"/>
<dbReference type="OrthoDB" id="2690153at2759"/>
<evidence type="ECO:0000256" key="4">
    <source>
        <dbReference type="ARBA" id="ARBA00023002"/>
    </source>
</evidence>
<dbReference type="PANTHER" id="PTHR43004:SF19">
    <property type="entry name" value="BINDING MONOOXYGENASE, PUTATIVE (JCVI)-RELATED"/>
    <property type="match status" value="1"/>
</dbReference>
<dbReference type="AlphaFoldDB" id="A0A8H6X792"/>
<protein>
    <submittedName>
        <fullName evidence="6">Pentachlorophenol 4-monooxygenase</fullName>
    </submittedName>
</protein>
<comment type="caution">
    <text evidence="6">The sequence shown here is derived from an EMBL/GenBank/DDBJ whole genome shotgun (WGS) entry which is preliminary data.</text>
</comment>
<organism evidence="6 7">
    <name type="scientific">Mycena venus</name>
    <dbReference type="NCBI Taxonomy" id="2733690"/>
    <lineage>
        <taxon>Eukaryota</taxon>
        <taxon>Fungi</taxon>
        <taxon>Dikarya</taxon>
        <taxon>Basidiomycota</taxon>
        <taxon>Agaricomycotina</taxon>
        <taxon>Agaricomycetes</taxon>
        <taxon>Agaricomycetidae</taxon>
        <taxon>Agaricales</taxon>
        <taxon>Marasmiineae</taxon>
        <taxon>Mycenaceae</taxon>
        <taxon>Mycena</taxon>
    </lineage>
</organism>
<evidence type="ECO:0000256" key="3">
    <source>
        <dbReference type="ARBA" id="ARBA00022827"/>
    </source>
</evidence>
<dbReference type="InterPro" id="IPR036188">
    <property type="entry name" value="FAD/NAD-bd_sf"/>
</dbReference>
<keyword evidence="7" id="KW-1185">Reference proteome</keyword>
<dbReference type="InterPro" id="IPR002938">
    <property type="entry name" value="FAD-bd"/>
</dbReference>
<evidence type="ECO:0000256" key="2">
    <source>
        <dbReference type="ARBA" id="ARBA00022630"/>
    </source>
</evidence>
<name>A0A8H6X792_9AGAR</name>
<keyword evidence="6" id="KW-0503">Monooxygenase</keyword>
<comment type="cofactor">
    <cofactor evidence="1">
        <name>FAD</name>
        <dbReference type="ChEBI" id="CHEBI:57692"/>
    </cofactor>
</comment>
<sequence>MSNSSNNLVLVAGAGPTGLTMALALAKSGVKVRIINEATIEHDAARGTAIVPRTQELLAILGVAKDVAAVATGPLPMAVYGPDGKTILKAFEWSEPAEASPTIPFNNLASISQSEVEKILRRHLKTYGCEVELGKQLVGITQDDNSVRAKVLLVGTSTEIDIECEYLVAADGRSRHFIGVSFLGETKAADRMWTANVEVPSFSREVQSCPFLPAPLILFQYWHRWGDFAQAVTSLKPINPGSQFQMQSLGPNLPKDVPQDLVGTQKLFNSIAKRNDLVFTTVQWITEWKANIRMTDKFSVGRVFLAGDVAHCHSPAGGQGTNTAMQDAFNLAWKISLVIKGKASSDLLKYYEAERMPVVVEMLSLSNELHAKAFPHIPESTFEAGNTSTDPMMRSSKLLQLGVNYRWSSIMFDERITGERSAGKNPYGTTGDKIRAGDCAPYVGELQEESNTDTDLYTLLRNASSHLALFFPASASSFLGKLDGLIDAELLEVAVISRATMEYHPGTKGVRYFVDPQGLAANAYDVQPDRDLYVVIRPDGVIGAYAFGTEGIQEYFSLLGILN</sequence>
<dbReference type="SUPFAM" id="SSF51905">
    <property type="entry name" value="FAD/NAD(P)-binding domain"/>
    <property type="match status" value="1"/>
</dbReference>
<gene>
    <name evidence="6" type="ORF">MVEN_02233600</name>
</gene>
<dbReference type="Gene3D" id="3.50.50.60">
    <property type="entry name" value="FAD/NAD(P)-binding domain"/>
    <property type="match status" value="1"/>
</dbReference>
<accession>A0A8H6X792</accession>
<dbReference type="Proteomes" id="UP000620124">
    <property type="component" value="Unassembled WGS sequence"/>
</dbReference>
<dbReference type="Gene3D" id="3.30.70.2450">
    <property type="match status" value="1"/>
</dbReference>
<evidence type="ECO:0000313" key="6">
    <source>
        <dbReference type="EMBL" id="KAF7335777.1"/>
    </source>
</evidence>